<keyword evidence="1" id="KW-0812">Transmembrane</keyword>
<evidence type="ECO:0008006" key="4">
    <source>
        <dbReference type="Google" id="ProtNLM"/>
    </source>
</evidence>
<keyword evidence="3" id="KW-1185">Reference proteome</keyword>
<feature type="transmembrane region" description="Helical" evidence="1">
    <location>
        <begin position="168"/>
        <end position="187"/>
    </location>
</feature>
<reference evidence="3" key="1">
    <citation type="journal article" date="2019" name="Int. J. Syst. Evol. Microbiol.">
        <title>The Global Catalogue of Microorganisms (GCM) 10K type strain sequencing project: providing services to taxonomists for standard genome sequencing and annotation.</title>
        <authorList>
            <consortium name="The Broad Institute Genomics Platform"/>
            <consortium name="The Broad Institute Genome Sequencing Center for Infectious Disease"/>
            <person name="Wu L."/>
            <person name="Ma J."/>
        </authorList>
    </citation>
    <scope>NUCLEOTIDE SEQUENCE [LARGE SCALE GENOMIC DNA]</scope>
    <source>
        <strain evidence="3">JCM 11882</strain>
    </source>
</reference>
<dbReference type="EMBL" id="JBHSHP010000051">
    <property type="protein sequence ID" value="MFC4755691.1"/>
    <property type="molecule type" value="Genomic_DNA"/>
</dbReference>
<feature type="transmembrane region" description="Helical" evidence="1">
    <location>
        <begin position="54"/>
        <end position="73"/>
    </location>
</feature>
<dbReference type="Proteomes" id="UP001595836">
    <property type="component" value="Unassembled WGS sequence"/>
</dbReference>
<comment type="caution">
    <text evidence="2">The sequence shown here is derived from an EMBL/GenBank/DDBJ whole genome shotgun (WGS) entry which is preliminary data.</text>
</comment>
<keyword evidence="1" id="KW-0472">Membrane</keyword>
<dbReference type="RefSeq" id="WP_344994921.1">
    <property type="nucleotide sequence ID" value="NZ_BAABCD010000048.1"/>
</dbReference>
<organism evidence="2 3">
    <name type="scientific">Dietzia aurantiaca</name>
    <dbReference type="NCBI Taxonomy" id="983873"/>
    <lineage>
        <taxon>Bacteria</taxon>
        <taxon>Bacillati</taxon>
        <taxon>Actinomycetota</taxon>
        <taxon>Actinomycetes</taxon>
        <taxon>Mycobacteriales</taxon>
        <taxon>Dietziaceae</taxon>
        <taxon>Dietzia</taxon>
    </lineage>
</organism>
<keyword evidence="1" id="KW-1133">Transmembrane helix</keyword>
<feature type="transmembrane region" description="Helical" evidence="1">
    <location>
        <begin position="26"/>
        <end position="47"/>
    </location>
</feature>
<evidence type="ECO:0000313" key="2">
    <source>
        <dbReference type="EMBL" id="MFC4755691.1"/>
    </source>
</evidence>
<protein>
    <recommendedName>
        <fullName evidence="4">YrhK domain-containing protein</fullName>
    </recommendedName>
</protein>
<feature type="transmembrane region" description="Helical" evidence="1">
    <location>
        <begin position="199"/>
        <end position="216"/>
    </location>
</feature>
<accession>A0ABV9PWG2</accession>
<feature type="transmembrane region" description="Helical" evidence="1">
    <location>
        <begin position="93"/>
        <end position="114"/>
    </location>
</feature>
<feature type="transmembrane region" description="Helical" evidence="1">
    <location>
        <begin position="126"/>
        <end position="148"/>
    </location>
</feature>
<sequence length="233" mass="24580">MTRSRAVSATGRALPILVPTLTKQSWSFMVGSTLFAVGAAVAIWDLGSSNLTNMLCFIGAWFFTAAGLMQTILSGAATTEVDYGPGRMFRAVWLAAAIQSVGTILFNVSTSAALSAQTVQADERLVWNPDAGGSVAFLISAAFVYVAYYRERSTLWEPGQSGWWSAHINMVGCIAFGVSAVGAFVLSDGSLENATVANWGTFIGAICFFSASAIALPQLSWNHRETEAAPAAS</sequence>
<evidence type="ECO:0000313" key="3">
    <source>
        <dbReference type="Proteomes" id="UP001595836"/>
    </source>
</evidence>
<proteinExistence type="predicted"/>
<evidence type="ECO:0000256" key="1">
    <source>
        <dbReference type="SAM" id="Phobius"/>
    </source>
</evidence>
<name>A0ABV9PWG2_9ACTN</name>
<gene>
    <name evidence="2" type="ORF">ACFO7U_13020</name>
</gene>